<organism evidence="2 3">
    <name type="scientific">Plasmodium inui San Antonio 1</name>
    <dbReference type="NCBI Taxonomy" id="1237626"/>
    <lineage>
        <taxon>Eukaryota</taxon>
        <taxon>Sar</taxon>
        <taxon>Alveolata</taxon>
        <taxon>Apicomplexa</taxon>
        <taxon>Aconoidasida</taxon>
        <taxon>Haemosporida</taxon>
        <taxon>Plasmodiidae</taxon>
        <taxon>Plasmodium</taxon>
        <taxon>Plasmodium (Plasmodium)</taxon>
    </lineage>
</organism>
<dbReference type="AlphaFoldDB" id="W6ZZK4"/>
<sequence length="105" mass="12068">MNCIRAIFCKGRHAVRGKSTPFLISGNFNVVGRRNISMGMRKLNKDSPGEQTNYTSNQPKAVRVPIMRFFYGVIILMAVVPICQTLYETNKYYDENKHLYEKGQC</sequence>
<keyword evidence="3" id="KW-1185">Reference proteome</keyword>
<dbReference type="EMBL" id="KI965472">
    <property type="protein sequence ID" value="EUD66352.1"/>
    <property type="molecule type" value="Genomic_DNA"/>
</dbReference>
<dbReference type="RefSeq" id="XP_008817082.1">
    <property type="nucleotide sequence ID" value="XM_008818860.1"/>
</dbReference>
<keyword evidence="1" id="KW-0472">Membrane</keyword>
<reference evidence="2 3" key="1">
    <citation type="submission" date="2013-02" db="EMBL/GenBank/DDBJ databases">
        <title>The Genome Sequence of Plasmodium inui San Antonio 1.</title>
        <authorList>
            <consortium name="The Broad Institute Genome Sequencing Platform"/>
            <consortium name="The Broad Institute Genome Sequencing Center for Infectious Disease"/>
            <person name="Neafsey D."/>
            <person name="Cheeseman I."/>
            <person name="Volkman S."/>
            <person name="Adams J."/>
            <person name="Walker B."/>
            <person name="Young S.K."/>
            <person name="Zeng Q."/>
            <person name="Gargeya S."/>
            <person name="Fitzgerald M."/>
            <person name="Haas B."/>
            <person name="Abouelleil A."/>
            <person name="Alvarado L."/>
            <person name="Arachchi H.M."/>
            <person name="Berlin A.M."/>
            <person name="Chapman S.B."/>
            <person name="Dewar J."/>
            <person name="Goldberg J."/>
            <person name="Griggs A."/>
            <person name="Gujja S."/>
            <person name="Hansen M."/>
            <person name="Howarth C."/>
            <person name="Imamovic A."/>
            <person name="Larimer J."/>
            <person name="McCowan C."/>
            <person name="Murphy C."/>
            <person name="Neiman D."/>
            <person name="Pearson M."/>
            <person name="Priest M."/>
            <person name="Roberts A."/>
            <person name="Saif S."/>
            <person name="Shea T."/>
            <person name="Sisk P."/>
            <person name="Sykes S."/>
            <person name="Wortman J."/>
            <person name="Nusbaum C."/>
            <person name="Birren B."/>
        </authorList>
    </citation>
    <scope>NUCLEOTIDE SEQUENCE [LARGE SCALE GENOMIC DNA]</scope>
    <source>
        <strain evidence="2 3">San Antonio 1</strain>
    </source>
</reference>
<accession>W6ZZK4</accession>
<evidence type="ECO:0000313" key="2">
    <source>
        <dbReference type="EMBL" id="EUD66352.1"/>
    </source>
</evidence>
<dbReference type="Proteomes" id="UP000030640">
    <property type="component" value="Unassembled WGS sequence"/>
</dbReference>
<gene>
    <name evidence="2" type="ORF">C922_03268</name>
</gene>
<evidence type="ECO:0000256" key="1">
    <source>
        <dbReference type="SAM" id="Phobius"/>
    </source>
</evidence>
<evidence type="ECO:0000313" key="3">
    <source>
        <dbReference type="Proteomes" id="UP000030640"/>
    </source>
</evidence>
<keyword evidence="1" id="KW-0812">Transmembrane</keyword>
<keyword evidence="1" id="KW-1133">Transmembrane helix</keyword>
<protein>
    <submittedName>
        <fullName evidence="2">Uncharacterized protein</fullName>
    </submittedName>
</protein>
<proteinExistence type="predicted"/>
<feature type="transmembrane region" description="Helical" evidence="1">
    <location>
        <begin position="69"/>
        <end position="87"/>
    </location>
</feature>
<dbReference type="OrthoDB" id="373923at2759"/>
<name>W6ZZK4_9APIC</name>
<dbReference type="VEuPathDB" id="PlasmoDB:C922_03268"/>
<dbReference type="GeneID" id="20038542"/>